<dbReference type="Gene3D" id="3.10.20.590">
    <property type="match status" value="1"/>
</dbReference>
<dbReference type="HAMAP" id="MF_00049_B">
    <property type="entry name" value="Leu_tRNA_synth_B"/>
    <property type="match status" value="1"/>
</dbReference>
<keyword evidence="4 9" id="KW-0547">Nucleotide-binding</keyword>
<dbReference type="InterPro" id="IPR002302">
    <property type="entry name" value="Leu-tRNA-ligase"/>
</dbReference>
<feature type="domain" description="Leucyl-tRNA synthetase editing" evidence="15">
    <location>
        <begin position="240"/>
        <end position="437"/>
    </location>
</feature>
<dbReference type="InterPro" id="IPR001412">
    <property type="entry name" value="aa-tRNA-synth_I_CS"/>
</dbReference>
<evidence type="ECO:0000256" key="6">
    <source>
        <dbReference type="ARBA" id="ARBA00022917"/>
    </source>
</evidence>
<feature type="region of interest" description="Disordered" evidence="11">
    <location>
        <begin position="1"/>
        <end position="21"/>
    </location>
</feature>
<dbReference type="SUPFAM" id="SSF52374">
    <property type="entry name" value="Nucleotidylyl transferase"/>
    <property type="match status" value="1"/>
</dbReference>
<dbReference type="GO" id="GO:0005829">
    <property type="term" value="C:cytosol"/>
    <property type="evidence" value="ECO:0007669"/>
    <property type="project" value="TreeGrafter"/>
</dbReference>
<dbReference type="Gene3D" id="3.40.50.620">
    <property type="entry name" value="HUPs"/>
    <property type="match status" value="2"/>
</dbReference>
<dbReference type="Pfam" id="PF00133">
    <property type="entry name" value="tRNA-synt_1"/>
    <property type="match status" value="1"/>
</dbReference>
<keyword evidence="5 9" id="KW-0067">ATP-binding</keyword>
<feature type="short sequence motif" description="'HIGH' region" evidence="9">
    <location>
        <begin position="60"/>
        <end position="70"/>
    </location>
</feature>
<dbReference type="InterPro" id="IPR002300">
    <property type="entry name" value="aa-tRNA-synth_Ia"/>
</dbReference>
<evidence type="ECO:0000256" key="8">
    <source>
        <dbReference type="ARBA" id="ARBA00047469"/>
    </source>
</evidence>
<dbReference type="NCBIfam" id="TIGR00396">
    <property type="entry name" value="leuS_bact"/>
    <property type="match status" value="1"/>
</dbReference>
<name>A0A2U3JZ87_9BACT</name>
<feature type="binding site" evidence="9">
    <location>
        <position position="619"/>
    </location>
    <ligand>
        <name>ATP</name>
        <dbReference type="ChEBI" id="CHEBI:30616"/>
    </ligand>
</feature>
<evidence type="ECO:0000313" key="16">
    <source>
        <dbReference type="EMBL" id="SPF32701.1"/>
    </source>
</evidence>
<evidence type="ECO:0000256" key="7">
    <source>
        <dbReference type="ARBA" id="ARBA00023146"/>
    </source>
</evidence>
<dbReference type="GO" id="GO:0004823">
    <property type="term" value="F:leucine-tRNA ligase activity"/>
    <property type="evidence" value="ECO:0007669"/>
    <property type="project" value="UniProtKB-UniRule"/>
</dbReference>
<proteinExistence type="inferred from homology"/>
<evidence type="ECO:0000256" key="5">
    <source>
        <dbReference type="ARBA" id="ARBA00022840"/>
    </source>
</evidence>
<dbReference type="FunFam" id="3.40.50.620:FF:000056">
    <property type="entry name" value="Leucine--tRNA ligase"/>
    <property type="match status" value="1"/>
</dbReference>
<dbReference type="InterPro" id="IPR025709">
    <property type="entry name" value="Leu_tRNA-synth_edit"/>
</dbReference>
<dbReference type="PRINTS" id="PR00985">
    <property type="entry name" value="TRNASYNTHLEU"/>
</dbReference>
<evidence type="ECO:0000256" key="1">
    <source>
        <dbReference type="ARBA" id="ARBA00005594"/>
    </source>
</evidence>
<reference evidence="17" key="1">
    <citation type="submission" date="2018-02" db="EMBL/GenBank/DDBJ databases">
        <authorList>
            <person name="Hausmann B."/>
        </authorList>
    </citation>
    <scope>NUCLEOTIDE SEQUENCE [LARGE SCALE GENOMIC DNA]</scope>
    <source>
        <strain evidence="17">Peat soil MAG SbA1</strain>
    </source>
</reference>
<evidence type="ECO:0000256" key="10">
    <source>
        <dbReference type="RuleBase" id="RU363035"/>
    </source>
</evidence>
<dbReference type="CDD" id="cd00812">
    <property type="entry name" value="LeuRS_core"/>
    <property type="match status" value="1"/>
</dbReference>
<dbReference type="GO" id="GO:0006429">
    <property type="term" value="P:leucyl-tRNA aminoacylation"/>
    <property type="evidence" value="ECO:0007669"/>
    <property type="project" value="UniProtKB-UniRule"/>
</dbReference>
<feature type="domain" description="Aminoacyl-tRNA synthetase class Ia" evidence="12">
    <location>
        <begin position="452"/>
        <end position="655"/>
    </location>
</feature>
<feature type="domain" description="Methionyl/Leucyl tRNA synthetase" evidence="14">
    <location>
        <begin position="54"/>
        <end position="194"/>
    </location>
</feature>
<dbReference type="SUPFAM" id="SSF47323">
    <property type="entry name" value="Anticodon-binding domain of a subclass of class I aminoacyl-tRNA synthetases"/>
    <property type="match status" value="1"/>
</dbReference>
<dbReference type="Pfam" id="PF08264">
    <property type="entry name" value="Anticodon_1"/>
    <property type="match status" value="1"/>
</dbReference>
<dbReference type="AlphaFoldDB" id="A0A2U3JZ87"/>
<dbReference type="EMBL" id="OMOD01000012">
    <property type="protein sequence ID" value="SPF32701.1"/>
    <property type="molecule type" value="Genomic_DNA"/>
</dbReference>
<dbReference type="PROSITE" id="PS00178">
    <property type="entry name" value="AA_TRNA_LIGASE_I"/>
    <property type="match status" value="1"/>
</dbReference>
<feature type="domain" description="Methionyl/Valyl/Leucyl/Isoleucyl-tRNA synthetase anticodon-binding" evidence="13">
    <location>
        <begin position="708"/>
        <end position="845"/>
    </location>
</feature>
<accession>A0A2U3JZ87</accession>
<evidence type="ECO:0000256" key="9">
    <source>
        <dbReference type="HAMAP-Rule" id="MF_00049"/>
    </source>
</evidence>
<comment type="catalytic activity">
    <reaction evidence="8 9">
        <text>tRNA(Leu) + L-leucine + ATP = L-leucyl-tRNA(Leu) + AMP + diphosphate</text>
        <dbReference type="Rhea" id="RHEA:11688"/>
        <dbReference type="Rhea" id="RHEA-COMP:9613"/>
        <dbReference type="Rhea" id="RHEA-COMP:9622"/>
        <dbReference type="ChEBI" id="CHEBI:30616"/>
        <dbReference type="ChEBI" id="CHEBI:33019"/>
        <dbReference type="ChEBI" id="CHEBI:57427"/>
        <dbReference type="ChEBI" id="CHEBI:78442"/>
        <dbReference type="ChEBI" id="CHEBI:78494"/>
        <dbReference type="ChEBI" id="CHEBI:456215"/>
        <dbReference type="EC" id="6.1.1.4"/>
    </reaction>
</comment>
<dbReference type="FunFam" id="3.40.50.620:FF:000003">
    <property type="entry name" value="Leucine--tRNA ligase"/>
    <property type="match status" value="1"/>
</dbReference>
<evidence type="ECO:0000259" key="12">
    <source>
        <dbReference type="Pfam" id="PF00133"/>
    </source>
</evidence>
<dbReference type="FunFam" id="3.10.20.590:FF:000001">
    <property type="entry name" value="Leucine--tRNA ligase"/>
    <property type="match status" value="1"/>
</dbReference>
<gene>
    <name evidence="9 16" type="primary">leuS</name>
    <name evidence="16" type="ORF">SBA1_1090026</name>
</gene>
<evidence type="ECO:0000259" key="13">
    <source>
        <dbReference type="Pfam" id="PF08264"/>
    </source>
</evidence>
<dbReference type="Pfam" id="PF09334">
    <property type="entry name" value="tRNA-synt_1g"/>
    <property type="match status" value="1"/>
</dbReference>
<evidence type="ECO:0000259" key="15">
    <source>
        <dbReference type="Pfam" id="PF13603"/>
    </source>
</evidence>
<dbReference type="EC" id="6.1.1.4" evidence="9"/>
<dbReference type="PANTHER" id="PTHR43740">
    <property type="entry name" value="LEUCYL-TRNA SYNTHETASE"/>
    <property type="match status" value="1"/>
</dbReference>
<dbReference type="Pfam" id="PF13603">
    <property type="entry name" value="tRNA-synt_1_2"/>
    <property type="match status" value="1"/>
</dbReference>
<evidence type="ECO:0000313" key="17">
    <source>
        <dbReference type="Proteomes" id="UP000238701"/>
    </source>
</evidence>
<feature type="short sequence motif" description="'KMSKS' region" evidence="9">
    <location>
        <begin position="616"/>
        <end position="620"/>
    </location>
</feature>
<dbReference type="InterPro" id="IPR009080">
    <property type="entry name" value="tRNAsynth_Ia_anticodon-bd"/>
</dbReference>
<evidence type="ECO:0000259" key="14">
    <source>
        <dbReference type="Pfam" id="PF09334"/>
    </source>
</evidence>
<dbReference type="FunFam" id="1.10.730.10:FF:000002">
    <property type="entry name" value="Leucine--tRNA ligase"/>
    <property type="match status" value="1"/>
</dbReference>
<keyword evidence="2 9" id="KW-0963">Cytoplasm</keyword>
<comment type="subcellular location">
    <subcellularLocation>
        <location evidence="9">Cytoplasm</location>
    </subcellularLocation>
</comment>
<comment type="similarity">
    <text evidence="1 9 10">Belongs to the class-I aminoacyl-tRNA synthetase family.</text>
</comment>
<evidence type="ECO:0000256" key="3">
    <source>
        <dbReference type="ARBA" id="ARBA00022598"/>
    </source>
</evidence>
<dbReference type="PANTHER" id="PTHR43740:SF2">
    <property type="entry name" value="LEUCINE--TRNA LIGASE, MITOCHONDRIAL"/>
    <property type="match status" value="1"/>
</dbReference>
<evidence type="ECO:0000256" key="4">
    <source>
        <dbReference type="ARBA" id="ARBA00022741"/>
    </source>
</evidence>
<evidence type="ECO:0000256" key="11">
    <source>
        <dbReference type="SAM" id="MobiDB-lite"/>
    </source>
</evidence>
<keyword evidence="3 9" id="KW-0436">Ligase</keyword>
<dbReference type="Gene3D" id="1.10.730.10">
    <property type="entry name" value="Isoleucyl-tRNA Synthetase, Domain 1"/>
    <property type="match status" value="2"/>
</dbReference>
<dbReference type="InterPro" id="IPR014729">
    <property type="entry name" value="Rossmann-like_a/b/a_fold"/>
</dbReference>
<evidence type="ECO:0000256" key="2">
    <source>
        <dbReference type="ARBA" id="ARBA00022490"/>
    </source>
</evidence>
<dbReference type="OrthoDB" id="9810365at2"/>
<dbReference type="SUPFAM" id="SSF50677">
    <property type="entry name" value="ValRS/IleRS/LeuRS editing domain"/>
    <property type="match status" value="1"/>
</dbReference>
<keyword evidence="7 9" id="KW-0030">Aminoacyl-tRNA synthetase</keyword>
<dbReference type="GO" id="GO:0005524">
    <property type="term" value="F:ATP binding"/>
    <property type="evidence" value="ECO:0007669"/>
    <property type="project" value="UniProtKB-UniRule"/>
</dbReference>
<sequence>MPQEENTKIATPSAERPNDERYDVHRVEAKWSERWQQDASLYAAEAHSTKKKYYVLEMLPYPSGALHMGHVRNYSIGDALARYMWMNGYNVLHPMGWDSFGLPAENAAISANTPPREWTLGNIANMKAQMKRLGFAYDWSREVTTCLPEYYRWNQWFFLKLYEHGLAYRKKSKVNWCPKCCTVLANEQVVNGCCWRHEDTPVEQRELEQWFLRITNYAEELLRDLEKLGGWPEKVRIMQQNWIGRSEGTLVDFKLDYAENHRGFGPAGSTISVFTTRVDTIFGATSVQLAPEHPIVADLAAENPDLRTKVDQLLAEQRKAKEAGDIGEIEKHGVPTGRYAINPFNGEKVPVWVANYILMDYGAGAIMSVPAHDERDYEFARKYKLEIRLVILPISNDPEETMAEPALPFTAEQGVLINSGRYGGLTCEEAIPKMSADAEQRGFGKATVTYRLKDWGISRQRYWGTPIPMLYCEKDGIVPVPEKDLPVILPENVEITLTGGSPLGRVGEFVNATCPRCGGPARRETDTMDTFVDSSWYFYRYTDARNDGAPFDGKIAQYWFGKDGIDQYIGGVEHAILHLIYSRFWTKFMRDLGLITNDEPVERLFTQGMVIKDGAKMSKSLGNVVSPDEMVARYGADAARLYSLFAAPPDRDLDWQDSGIEGIQRFLARVFRLYKRRCTPEVVKTTRGAGETRVRMAGAIGLERGVQRKLFQTIKRVSDDFQGRWHFNTCISAIMELVNELYLALEHEVAEGVSLERVSGPPLPTLDPEFSRGVFTYLALLLAPFAPYLARELWEMLGETSSLLKASWPKYDAALAKEEEIEIPVQVNGKLRGRVVVPADSSEEFVIERALADEKVQAFIAGKQIVKKIYVPGKMVNLVVK</sequence>
<protein>
    <recommendedName>
        <fullName evidence="9">Leucine--tRNA ligase</fullName>
        <ecNumber evidence="9">6.1.1.4</ecNumber>
    </recommendedName>
    <alternativeName>
        <fullName evidence="9">Leucyl-tRNA synthetase</fullName>
        <shortName evidence="9">LeuRS</shortName>
    </alternativeName>
</protein>
<dbReference type="Proteomes" id="UP000238701">
    <property type="component" value="Unassembled WGS sequence"/>
</dbReference>
<keyword evidence="6 9" id="KW-0648">Protein biosynthesis</keyword>
<dbReference type="GO" id="GO:0002161">
    <property type="term" value="F:aminoacyl-tRNA deacylase activity"/>
    <property type="evidence" value="ECO:0007669"/>
    <property type="project" value="InterPro"/>
</dbReference>
<dbReference type="InterPro" id="IPR013155">
    <property type="entry name" value="M/V/L/I-tRNA-synth_anticd-bd"/>
</dbReference>
<dbReference type="CDD" id="cd07958">
    <property type="entry name" value="Anticodon_Ia_Leu_BEm"/>
    <property type="match status" value="1"/>
</dbReference>
<dbReference type="InterPro" id="IPR015413">
    <property type="entry name" value="Methionyl/Leucyl_tRNA_Synth"/>
</dbReference>
<dbReference type="InterPro" id="IPR009008">
    <property type="entry name" value="Val/Leu/Ile-tRNA-synth_edit"/>
</dbReference>
<organism evidence="16 17">
    <name type="scientific">Candidatus Sulfotelmatobacter kueseliae</name>
    <dbReference type="NCBI Taxonomy" id="2042962"/>
    <lineage>
        <taxon>Bacteria</taxon>
        <taxon>Pseudomonadati</taxon>
        <taxon>Acidobacteriota</taxon>
        <taxon>Terriglobia</taxon>
        <taxon>Terriglobales</taxon>
        <taxon>Candidatus Korobacteraceae</taxon>
        <taxon>Candidatus Sulfotelmatobacter</taxon>
    </lineage>
</organism>